<gene>
    <name evidence="1" type="ORF">RGQ15_11515</name>
</gene>
<evidence type="ECO:0008006" key="3">
    <source>
        <dbReference type="Google" id="ProtNLM"/>
    </source>
</evidence>
<reference evidence="2" key="1">
    <citation type="submission" date="2023-07" db="EMBL/GenBank/DDBJ databases">
        <title>Paracoccus sp. MBLB3053 whole genome sequence.</title>
        <authorList>
            <person name="Hwang C.Y."/>
            <person name="Cho E.-S."/>
            <person name="Seo M.-J."/>
        </authorList>
    </citation>
    <scope>NUCLEOTIDE SEQUENCE [LARGE SCALE GENOMIC DNA]</scope>
    <source>
        <strain evidence="2">MBLB3053</strain>
    </source>
</reference>
<accession>A0ABU2HT23</accession>
<evidence type="ECO:0000313" key="1">
    <source>
        <dbReference type="EMBL" id="MDS9468194.1"/>
    </source>
</evidence>
<dbReference type="Proteomes" id="UP001269144">
    <property type="component" value="Unassembled WGS sequence"/>
</dbReference>
<name>A0ABU2HT23_9RHOB</name>
<organism evidence="1 2">
    <name type="scientific">Paracoccus aurantius</name>
    <dbReference type="NCBI Taxonomy" id="3073814"/>
    <lineage>
        <taxon>Bacteria</taxon>
        <taxon>Pseudomonadati</taxon>
        <taxon>Pseudomonadota</taxon>
        <taxon>Alphaproteobacteria</taxon>
        <taxon>Rhodobacterales</taxon>
        <taxon>Paracoccaceae</taxon>
        <taxon>Paracoccus</taxon>
    </lineage>
</organism>
<sequence length="140" mass="15495">MEHVLNLSKARRAGTQTLPGLSLQLLLGLRSEFQKTTAEICGLRRAYRELVNLILGNQPVGGRPAFVKEADYDGKALVAFSKGVGKAVHRNGHRALVVDIDDQSISHRKHAALQYLTKFRSAIRQGRITRKCEVGNEYSA</sequence>
<proteinExistence type="predicted"/>
<evidence type="ECO:0000313" key="2">
    <source>
        <dbReference type="Proteomes" id="UP001269144"/>
    </source>
</evidence>
<dbReference type="EMBL" id="JAVQLW010000001">
    <property type="protein sequence ID" value="MDS9468194.1"/>
    <property type="molecule type" value="Genomic_DNA"/>
</dbReference>
<comment type="caution">
    <text evidence="1">The sequence shown here is derived from an EMBL/GenBank/DDBJ whole genome shotgun (WGS) entry which is preliminary data.</text>
</comment>
<protein>
    <recommendedName>
        <fullName evidence="3">Transposase</fullName>
    </recommendedName>
</protein>
<keyword evidence="2" id="KW-1185">Reference proteome</keyword>
<dbReference type="RefSeq" id="WP_311160367.1">
    <property type="nucleotide sequence ID" value="NZ_JAVQLW010000001.1"/>
</dbReference>